<reference evidence="3 4" key="1">
    <citation type="submission" date="2020-08" db="EMBL/GenBank/DDBJ databases">
        <title>Genomic Encyclopedia of Type Strains, Phase IV (KMG-IV): sequencing the most valuable type-strain genomes for metagenomic binning, comparative biology and taxonomic classification.</title>
        <authorList>
            <person name="Goeker M."/>
        </authorList>
    </citation>
    <scope>NUCLEOTIDE SEQUENCE [LARGE SCALE GENOMIC DNA]</scope>
    <source>
        <strain evidence="3 4">DSM 102238</strain>
    </source>
</reference>
<sequence length="59" mass="6027">MPHPQGDASRQCGGPPTPPVPPALKASALRGSAWQRLAAVALPVACLWIAVALALDLFA</sequence>
<name>A0A7W6H730_9HYPH</name>
<evidence type="ECO:0000256" key="2">
    <source>
        <dbReference type="SAM" id="Phobius"/>
    </source>
</evidence>
<evidence type="ECO:0000313" key="3">
    <source>
        <dbReference type="EMBL" id="MBB3999815.1"/>
    </source>
</evidence>
<dbReference type="RefSeq" id="WP_183201324.1">
    <property type="nucleotide sequence ID" value="NZ_JACIEK010000012.1"/>
</dbReference>
<comment type="caution">
    <text evidence="3">The sequence shown here is derived from an EMBL/GenBank/DDBJ whole genome shotgun (WGS) entry which is preliminary data.</text>
</comment>
<evidence type="ECO:0000313" key="4">
    <source>
        <dbReference type="Proteomes" id="UP000542776"/>
    </source>
</evidence>
<accession>A0A7W6H730</accession>
<evidence type="ECO:0000256" key="1">
    <source>
        <dbReference type="SAM" id="MobiDB-lite"/>
    </source>
</evidence>
<keyword evidence="2" id="KW-0472">Membrane</keyword>
<keyword evidence="2" id="KW-0812">Transmembrane</keyword>
<dbReference type="Proteomes" id="UP000542776">
    <property type="component" value="Unassembled WGS sequence"/>
</dbReference>
<feature type="region of interest" description="Disordered" evidence="1">
    <location>
        <begin position="1"/>
        <end position="24"/>
    </location>
</feature>
<proteinExistence type="predicted"/>
<feature type="transmembrane region" description="Helical" evidence="2">
    <location>
        <begin position="37"/>
        <end position="58"/>
    </location>
</feature>
<keyword evidence="2" id="KW-1133">Transmembrane helix</keyword>
<dbReference type="AlphaFoldDB" id="A0A7W6H730"/>
<organism evidence="3 4">
    <name type="scientific">Aureimonas pseudogalii</name>
    <dbReference type="NCBI Taxonomy" id="1744844"/>
    <lineage>
        <taxon>Bacteria</taxon>
        <taxon>Pseudomonadati</taxon>
        <taxon>Pseudomonadota</taxon>
        <taxon>Alphaproteobacteria</taxon>
        <taxon>Hyphomicrobiales</taxon>
        <taxon>Aurantimonadaceae</taxon>
        <taxon>Aureimonas</taxon>
    </lineage>
</organism>
<dbReference type="EMBL" id="JACIEK010000012">
    <property type="protein sequence ID" value="MBB3999815.1"/>
    <property type="molecule type" value="Genomic_DNA"/>
</dbReference>
<protein>
    <submittedName>
        <fullName evidence="3">Uncharacterized protein</fullName>
    </submittedName>
</protein>
<gene>
    <name evidence="3" type="ORF">GGR04_003685</name>
</gene>
<keyword evidence="4" id="KW-1185">Reference proteome</keyword>